<dbReference type="OrthoDB" id="10365203at2759"/>
<accession>A0A8H6P6W0</accession>
<evidence type="ECO:0000313" key="2">
    <source>
        <dbReference type="Proteomes" id="UP000630445"/>
    </source>
</evidence>
<dbReference type="EMBL" id="JACBAD010002061">
    <property type="protein sequence ID" value="KAF7118722.1"/>
    <property type="molecule type" value="Genomic_DNA"/>
</dbReference>
<name>A0A8H6P6W0_9EURO</name>
<evidence type="ECO:0000313" key="1">
    <source>
        <dbReference type="EMBL" id="KAF7118722.1"/>
    </source>
</evidence>
<dbReference type="AlphaFoldDB" id="A0A8H6P6W0"/>
<gene>
    <name evidence="1" type="ORF">CNMCM5793_008342</name>
</gene>
<dbReference type="Proteomes" id="UP000630445">
    <property type="component" value="Unassembled WGS sequence"/>
</dbReference>
<sequence>METKNLILRDIDWNLDQQDLHYISQKPYGKLLPVSFKALGRVKQQLGSHASVFAVDLKCPQGLVLAGPLSTIAIIIADEKGLLFISSKDVESYKYEFEVLGLIEKELGAHESLLLEKASHDRVLSSLQTATPQGFWQ</sequence>
<reference evidence="1" key="1">
    <citation type="submission" date="2020-06" db="EMBL/GenBank/DDBJ databases">
        <title>Draft genome sequences of strains closely related to Aspergillus parafelis and Aspergillus hiratsukae.</title>
        <authorList>
            <person name="Dos Santos R.A.C."/>
            <person name="Rivero-Menendez O."/>
            <person name="Steenwyk J.L."/>
            <person name="Mead M.E."/>
            <person name="Goldman G.H."/>
            <person name="Alastruey-Izquierdo A."/>
            <person name="Rokas A."/>
        </authorList>
    </citation>
    <scope>NUCLEOTIDE SEQUENCE</scope>
    <source>
        <strain evidence="1">CNM-CM5793</strain>
    </source>
</reference>
<proteinExistence type="predicted"/>
<protein>
    <submittedName>
        <fullName evidence="1">Uncharacterized protein</fullName>
    </submittedName>
</protein>
<comment type="caution">
    <text evidence="1">The sequence shown here is derived from an EMBL/GenBank/DDBJ whole genome shotgun (WGS) entry which is preliminary data.</text>
</comment>
<keyword evidence="2" id="KW-1185">Reference proteome</keyword>
<organism evidence="1 2">
    <name type="scientific">Aspergillus hiratsukae</name>
    <dbReference type="NCBI Taxonomy" id="1194566"/>
    <lineage>
        <taxon>Eukaryota</taxon>
        <taxon>Fungi</taxon>
        <taxon>Dikarya</taxon>
        <taxon>Ascomycota</taxon>
        <taxon>Pezizomycotina</taxon>
        <taxon>Eurotiomycetes</taxon>
        <taxon>Eurotiomycetidae</taxon>
        <taxon>Eurotiales</taxon>
        <taxon>Aspergillaceae</taxon>
        <taxon>Aspergillus</taxon>
        <taxon>Aspergillus subgen. Fumigati</taxon>
    </lineage>
</organism>